<keyword evidence="3" id="KW-1185">Reference proteome</keyword>
<dbReference type="EMBL" id="RCHS01001730">
    <property type="protein sequence ID" value="RMX51642.1"/>
    <property type="molecule type" value="Genomic_DNA"/>
</dbReference>
<reference evidence="2 3" key="1">
    <citation type="journal article" date="2018" name="Sci. Rep.">
        <title>Comparative analysis of the Pocillopora damicornis genome highlights role of immune system in coral evolution.</title>
        <authorList>
            <person name="Cunning R."/>
            <person name="Bay R.A."/>
            <person name="Gillette P."/>
            <person name="Baker A.C."/>
            <person name="Traylor-Knowles N."/>
        </authorList>
    </citation>
    <scope>NUCLEOTIDE SEQUENCE [LARGE SCALE GENOMIC DNA]</scope>
    <source>
        <strain evidence="2">RSMAS</strain>
        <tissue evidence="2">Whole animal</tissue>
    </source>
</reference>
<evidence type="ECO:0000313" key="2">
    <source>
        <dbReference type="EMBL" id="RMX51642.1"/>
    </source>
</evidence>
<feature type="compositionally biased region" description="Basic and acidic residues" evidence="1">
    <location>
        <begin position="77"/>
        <end position="105"/>
    </location>
</feature>
<feature type="region of interest" description="Disordered" evidence="1">
    <location>
        <begin position="27"/>
        <end position="105"/>
    </location>
</feature>
<accession>A0A3M6UDA7</accession>
<comment type="caution">
    <text evidence="2">The sequence shown here is derived from an EMBL/GenBank/DDBJ whole genome shotgun (WGS) entry which is preliminary data.</text>
</comment>
<dbReference type="Proteomes" id="UP000275408">
    <property type="component" value="Unassembled WGS sequence"/>
</dbReference>
<feature type="non-terminal residue" evidence="2">
    <location>
        <position position="1"/>
    </location>
</feature>
<dbReference type="AlphaFoldDB" id="A0A3M6UDA7"/>
<sequence>KDDGTTKAMYVDKRYYPCVVLSESEDKDQLIKTKNVIHSTAKKQGGSSGSAGKEKKDKQAGEKNKRKGPSVSNDQTQEDKLKTVKEKEEKKMEKNPKKKALDERDLNVLGQMSQLNRSIVIVDKLRRDTEGKEKELERKRGELERREKEHTKERTCGTRTKLTRKERTRGNNQLESAKKFPDLPSDIVLKIALRNKITCLEAKSRKKTTVN</sequence>
<proteinExistence type="predicted"/>
<feature type="compositionally biased region" description="Basic and acidic residues" evidence="1">
    <location>
        <begin position="129"/>
        <end position="156"/>
    </location>
</feature>
<protein>
    <submittedName>
        <fullName evidence="2">Uncharacterized protein</fullName>
    </submittedName>
</protein>
<feature type="region of interest" description="Disordered" evidence="1">
    <location>
        <begin position="129"/>
        <end position="158"/>
    </location>
</feature>
<evidence type="ECO:0000313" key="3">
    <source>
        <dbReference type="Proteomes" id="UP000275408"/>
    </source>
</evidence>
<gene>
    <name evidence="2" type="ORF">pdam_00025342</name>
</gene>
<evidence type="ECO:0000256" key="1">
    <source>
        <dbReference type="SAM" id="MobiDB-lite"/>
    </source>
</evidence>
<organism evidence="2 3">
    <name type="scientific">Pocillopora damicornis</name>
    <name type="common">Cauliflower coral</name>
    <name type="synonym">Millepora damicornis</name>
    <dbReference type="NCBI Taxonomy" id="46731"/>
    <lineage>
        <taxon>Eukaryota</taxon>
        <taxon>Metazoa</taxon>
        <taxon>Cnidaria</taxon>
        <taxon>Anthozoa</taxon>
        <taxon>Hexacorallia</taxon>
        <taxon>Scleractinia</taxon>
        <taxon>Astrocoeniina</taxon>
        <taxon>Pocilloporidae</taxon>
        <taxon>Pocillopora</taxon>
    </lineage>
</organism>
<feature type="compositionally biased region" description="Basic and acidic residues" evidence="1">
    <location>
        <begin position="52"/>
        <end position="63"/>
    </location>
</feature>
<name>A0A3M6UDA7_POCDA</name>